<proteinExistence type="predicted"/>
<reference evidence="1 2" key="1">
    <citation type="journal article" date="2019" name="Emerg. Microbes Infect.">
        <title>Comprehensive subspecies identification of 175 nontuberculous mycobacteria species based on 7547 genomic profiles.</title>
        <authorList>
            <person name="Matsumoto Y."/>
            <person name="Kinjo T."/>
            <person name="Motooka D."/>
            <person name="Nabeya D."/>
            <person name="Jung N."/>
            <person name="Uechi K."/>
            <person name="Horii T."/>
            <person name="Iida T."/>
            <person name="Fujita J."/>
            <person name="Nakamura S."/>
        </authorList>
    </citation>
    <scope>NUCLEOTIDE SEQUENCE [LARGE SCALE GENOMIC DNA]</scope>
    <source>
        <strain evidence="1 2">JCM 14738</strain>
    </source>
</reference>
<dbReference type="EMBL" id="AP022613">
    <property type="protein sequence ID" value="BBZ42539.1"/>
    <property type="molecule type" value="Genomic_DNA"/>
</dbReference>
<organism evidence="1 2">
    <name type="scientific">Mycobacterium conspicuum</name>
    <dbReference type="NCBI Taxonomy" id="44010"/>
    <lineage>
        <taxon>Bacteria</taxon>
        <taxon>Bacillati</taxon>
        <taxon>Actinomycetota</taxon>
        <taxon>Actinomycetes</taxon>
        <taxon>Mycobacteriales</taxon>
        <taxon>Mycobacteriaceae</taxon>
        <taxon>Mycobacterium</taxon>
    </lineage>
</organism>
<dbReference type="AlphaFoldDB" id="A0A7I7YLK5"/>
<sequence>MAGVIGDGQGVGGSADPDQAAVVQPMMVRTDQHQIVQLGGAAVFPVLDVVRMQAAGGAATGDRAGGVAVFEGAAQPAVDHPGGAPGADDVAVAFEPDLAGGIAGQFLAFGVRQQRPQMQGGGFLLHIDVHHHGGVLPVRAKGRLHIPARLD</sequence>
<protein>
    <submittedName>
        <fullName evidence="1">Uncharacterized protein</fullName>
    </submittedName>
</protein>
<evidence type="ECO:0000313" key="2">
    <source>
        <dbReference type="Proteomes" id="UP000467385"/>
    </source>
</evidence>
<accession>A0A7I7YLK5</accession>
<evidence type="ECO:0000313" key="1">
    <source>
        <dbReference type="EMBL" id="BBZ42539.1"/>
    </source>
</evidence>
<dbReference type="Proteomes" id="UP000467385">
    <property type="component" value="Chromosome"/>
</dbReference>
<name>A0A7I7YLK5_9MYCO</name>
<gene>
    <name evidence="1" type="ORF">MCNS_56020</name>
</gene>
<keyword evidence="2" id="KW-1185">Reference proteome</keyword>